<dbReference type="EC" id="2.5.1.108" evidence="4"/>
<dbReference type="Proteomes" id="UP000694388">
    <property type="component" value="Unplaced"/>
</dbReference>
<dbReference type="GO" id="GO:0017183">
    <property type="term" value="P:protein histidyl modification to diphthamide"/>
    <property type="evidence" value="ECO:0007669"/>
    <property type="project" value="UniProtKB-UniPathway"/>
</dbReference>
<evidence type="ECO:0000256" key="1">
    <source>
        <dbReference type="ARBA" id="ARBA00001966"/>
    </source>
</evidence>
<evidence type="ECO:0000256" key="2">
    <source>
        <dbReference type="ARBA" id="ARBA00005156"/>
    </source>
</evidence>
<comment type="catalytic activity">
    <reaction evidence="14">
        <text>L-histidyl-[translation elongation factor 2] + S-adenosyl-L-methionine = 2-[(3S)-amino-3-carboxypropyl]-L-histidyl-[translation elongation factor 2] + S-methyl-5'-thioadenosine + H(+)</text>
        <dbReference type="Rhea" id="RHEA:36783"/>
        <dbReference type="Rhea" id="RHEA-COMP:9748"/>
        <dbReference type="Rhea" id="RHEA-COMP:9749"/>
        <dbReference type="ChEBI" id="CHEBI:15378"/>
        <dbReference type="ChEBI" id="CHEBI:17509"/>
        <dbReference type="ChEBI" id="CHEBI:29979"/>
        <dbReference type="ChEBI" id="CHEBI:59789"/>
        <dbReference type="ChEBI" id="CHEBI:73995"/>
        <dbReference type="EC" id="2.5.1.108"/>
    </reaction>
</comment>
<keyword evidence="10" id="KW-0411">Iron-sulfur</keyword>
<dbReference type="SFLD" id="SFLDG01121">
    <property type="entry name" value="Diphthamide_biosynthesis"/>
    <property type="match status" value="1"/>
</dbReference>
<protein>
    <recommendedName>
        <fullName evidence="5">2-(3-amino-3-carboxypropyl)histidine synthase subunit 1</fullName>
        <ecNumber evidence="4">2.5.1.108</ecNumber>
    </recommendedName>
    <alternativeName>
        <fullName evidence="12">Diphthamide biosynthesis protein 1</fullName>
    </alternativeName>
    <alternativeName>
        <fullName evidence="13">Diphtheria toxin resistance protein 1</fullName>
    </alternativeName>
    <alternativeName>
        <fullName evidence="11">S-adenosyl-L-methionine:L-histidine 3-amino-3-carboxypropyltransferase 1</fullName>
    </alternativeName>
</protein>
<evidence type="ECO:0000256" key="3">
    <source>
        <dbReference type="ARBA" id="ARBA00010173"/>
    </source>
</evidence>
<evidence type="ECO:0000256" key="10">
    <source>
        <dbReference type="ARBA" id="ARBA00023014"/>
    </source>
</evidence>
<name>A0A8C4R151_EPTBU</name>
<dbReference type="InterPro" id="IPR042265">
    <property type="entry name" value="DPH1/DPH2_3"/>
</dbReference>
<evidence type="ECO:0000256" key="5">
    <source>
        <dbReference type="ARBA" id="ARBA00021915"/>
    </source>
</evidence>
<evidence type="ECO:0000256" key="12">
    <source>
        <dbReference type="ARBA" id="ARBA00032574"/>
    </source>
</evidence>
<comment type="cofactor">
    <cofactor evidence="1">
        <name>[4Fe-4S] cluster</name>
        <dbReference type="ChEBI" id="CHEBI:49883"/>
    </cofactor>
</comment>
<keyword evidence="9" id="KW-0408">Iron</keyword>
<evidence type="ECO:0000256" key="14">
    <source>
        <dbReference type="ARBA" id="ARBA00048403"/>
    </source>
</evidence>
<organism evidence="16 17">
    <name type="scientific">Eptatretus burgeri</name>
    <name type="common">Inshore hagfish</name>
    <dbReference type="NCBI Taxonomy" id="7764"/>
    <lineage>
        <taxon>Eukaryota</taxon>
        <taxon>Metazoa</taxon>
        <taxon>Chordata</taxon>
        <taxon>Craniata</taxon>
        <taxon>Vertebrata</taxon>
        <taxon>Cyclostomata</taxon>
        <taxon>Myxini</taxon>
        <taxon>Myxiniformes</taxon>
        <taxon>Myxinidae</taxon>
        <taxon>Eptatretinae</taxon>
        <taxon>Eptatretus</taxon>
    </lineage>
</organism>
<dbReference type="Gene3D" id="3.40.50.11840">
    <property type="entry name" value="Diphthamide synthesis DPH1/DPH2 domain 1"/>
    <property type="match status" value="1"/>
</dbReference>
<dbReference type="SFLD" id="SFLDS00032">
    <property type="entry name" value="Radical_SAM_3-amino-3-carboxyp"/>
    <property type="match status" value="1"/>
</dbReference>
<dbReference type="InterPro" id="IPR042264">
    <property type="entry name" value="DPH1/DPH2_2"/>
</dbReference>
<dbReference type="GO" id="GO:0090560">
    <property type="term" value="F:2-(3-amino-3-carboxypropyl)histidine synthase activity"/>
    <property type="evidence" value="ECO:0007669"/>
    <property type="project" value="UniProtKB-EC"/>
</dbReference>
<evidence type="ECO:0000256" key="9">
    <source>
        <dbReference type="ARBA" id="ARBA00023004"/>
    </source>
</evidence>
<comment type="pathway">
    <text evidence="2">Protein modification; peptidyl-diphthamide biosynthesis.</text>
</comment>
<reference evidence="16" key="1">
    <citation type="submission" date="2025-08" db="UniProtKB">
        <authorList>
            <consortium name="Ensembl"/>
        </authorList>
    </citation>
    <scope>IDENTIFICATION</scope>
</reference>
<comment type="similarity">
    <text evidence="3">Belongs to the DPH1/DPH2 family. DPH1 subfamily.</text>
</comment>
<dbReference type="FunFam" id="3.40.50.11840:FF:000001">
    <property type="entry name" value="2-(3-amino-3-carboxypropyl)histidine synthase subunit 1"/>
    <property type="match status" value="1"/>
</dbReference>
<evidence type="ECO:0000256" key="6">
    <source>
        <dbReference type="ARBA" id="ARBA00022679"/>
    </source>
</evidence>
<dbReference type="PANTHER" id="PTHR10762:SF1">
    <property type="entry name" value="2-(3-AMINO-3-CARBOXYPROPYL)HISTIDINE SYNTHASE SUBUNIT 1"/>
    <property type="match status" value="1"/>
</dbReference>
<reference evidence="16" key="2">
    <citation type="submission" date="2025-09" db="UniProtKB">
        <authorList>
            <consortium name="Ensembl"/>
        </authorList>
    </citation>
    <scope>IDENTIFICATION</scope>
</reference>
<dbReference type="GO" id="GO:0046872">
    <property type="term" value="F:metal ion binding"/>
    <property type="evidence" value="ECO:0007669"/>
    <property type="project" value="UniProtKB-KW"/>
</dbReference>
<evidence type="ECO:0000256" key="11">
    <source>
        <dbReference type="ARBA" id="ARBA00031690"/>
    </source>
</evidence>
<feature type="region of interest" description="Disordered" evidence="15">
    <location>
        <begin position="378"/>
        <end position="434"/>
    </location>
</feature>
<accession>A0A8C4R151</accession>
<dbReference type="InterPro" id="IPR016435">
    <property type="entry name" value="DPH1/DPH2"/>
</dbReference>
<keyword evidence="6" id="KW-0808">Transferase</keyword>
<dbReference type="InterPro" id="IPR042263">
    <property type="entry name" value="DPH1/DPH2_1"/>
</dbReference>
<evidence type="ECO:0000313" key="16">
    <source>
        <dbReference type="Ensembl" id="ENSEBUP00000023347.1"/>
    </source>
</evidence>
<dbReference type="GeneTree" id="ENSGT00940000153694"/>
<keyword evidence="7" id="KW-0949">S-adenosyl-L-methionine</keyword>
<proteinExistence type="inferred from homology"/>
<evidence type="ECO:0000256" key="8">
    <source>
        <dbReference type="ARBA" id="ARBA00022723"/>
    </source>
</evidence>
<keyword evidence="17" id="KW-1185">Reference proteome</keyword>
<evidence type="ECO:0000313" key="17">
    <source>
        <dbReference type="Proteomes" id="UP000694388"/>
    </source>
</evidence>
<dbReference type="NCBIfam" id="TIGR00322">
    <property type="entry name" value="diphth2_R"/>
    <property type="match status" value="1"/>
</dbReference>
<evidence type="ECO:0000256" key="15">
    <source>
        <dbReference type="SAM" id="MobiDB-lite"/>
    </source>
</evidence>
<dbReference type="AlphaFoldDB" id="A0A8C4R151"/>
<dbReference type="GO" id="GO:0051536">
    <property type="term" value="F:iron-sulfur cluster binding"/>
    <property type="evidence" value="ECO:0007669"/>
    <property type="project" value="UniProtKB-KW"/>
</dbReference>
<evidence type="ECO:0000256" key="4">
    <source>
        <dbReference type="ARBA" id="ARBA00012221"/>
    </source>
</evidence>
<dbReference type="PANTHER" id="PTHR10762">
    <property type="entry name" value="DIPHTHAMIDE BIOSYNTHESIS PROTEIN"/>
    <property type="match status" value="1"/>
</dbReference>
<evidence type="ECO:0000256" key="13">
    <source>
        <dbReference type="ARBA" id="ARBA00032789"/>
    </source>
</evidence>
<feature type="compositionally biased region" description="Low complexity" evidence="15">
    <location>
        <begin position="406"/>
        <end position="420"/>
    </location>
</feature>
<evidence type="ECO:0000256" key="7">
    <source>
        <dbReference type="ARBA" id="ARBA00022691"/>
    </source>
</evidence>
<dbReference type="UniPathway" id="UPA00559"/>
<dbReference type="FunFam" id="3.40.50.11850:FF:000001">
    <property type="entry name" value="2-(3-amino-3-carboxypropyl)histidine synthase subunit 1"/>
    <property type="match status" value="1"/>
</dbReference>
<keyword evidence="8" id="KW-0479">Metal-binding</keyword>
<dbReference type="Gene3D" id="3.40.50.11850">
    <property type="entry name" value="Diphthamide synthesis DPH1/DPH2 domain 2"/>
    <property type="match status" value="1"/>
</dbReference>
<dbReference type="FunFam" id="3.40.50.11860:FF:000002">
    <property type="entry name" value="2-(3-amino-3-carboxypropyl)histidine synthase subunit 1"/>
    <property type="match status" value="1"/>
</dbReference>
<sequence length="434" mass="47869">CFKVSDRVLEDDFEPQEQSDEGLSDPFVSSLVSALPSNYRLELQKTLKSIRRNKATHVALQFPEGLLLFACTIADILQRLTGVLVSILADVAYGACCVDDFTARALSADFLVHYGHSCLVPIDVTAGVRTLYVFVDIQIDVGHFVDTLQTNFEHGKRLSLLGTVQFLSALQVAVKHLSDRFHVSAPQQLPLSPGEVLGCTSPFLGKAADTDAIIFLGDGRFHLESVMISNPDVPAYRYDPFMKTLFRESYEHEAMLAARTAAVHQAAKATRWGLIQGTLGRQGSPNVFKYLEEQLEAKGLDFVTVLMSEIFPQKLALFPDIEVWVQVACPRLSIDWGSAFEKPLLTPYEAAVALEVVSWQTPYPMDFYSIRPLGPWAPRHPQHQPQQTKHSRDTRGCSARSEIPLTPQTDSSPSSTQPCSLIPSCSKGSSSSAL</sequence>
<dbReference type="Pfam" id="PF01866">
    <property type="entry name" value="Diphthamide_syn"/>
    <property type="match status" value="1"/>
</dbReference>
<dbReference type="Gene3D" id="3.40.50.11860">
    <property type="entry name" value="Diphthamide synthesis DPH1/DPH2 domain 3"/>
    <property type="match status" value="1"/>
</dbReference>
<dbReference type="Ensembl" id="ENSEBUT00000023923.1">
    <property type="protein sequence ID" value="ENSEBUP00000023347.1"/>
    <property type="gene ID" value="ENSEBUG00000014384.1"/>
</dbReference>